<dbReference type="AlphaFoldDB" id="A0A9W9D3I8"/>
<dbReference type="OrthoDB" id="3776185at2759"/>
<feature type="region of interest" description="Disordered" evidence="2">
    <location>
        <begin position="1"/>
        <end position="38"/>
    </location>
</feature>
<dbReference type="Proteomes" id="UP001140510">
    <property type="component" value="Unassembled WGS sequence"/>
</dbReference>
<evidence type="ECO:0000313" key="4">
    <source>
        <dbReference type="Proteomes" id="UP001140510"/>
    </source>
</evidence>
<proteinExistence type="predicted"/>
<feature type="coiled-coil region" evidence="1">
    <location>
        <begin position="120"/>
        <end position="154"/>
    </location>
</feature>
<feature type="region of interest" description="Disordered" evidence="2">
    <location>
        <begin position="154"/>
        <end position="177"/>
    </location>
</feature>
<evidence type="ECO:0000256" key="1">
    <source>
        <dbReference type="SAM" id="Coils"/>
    </source>
</evidence>
<sequence>MVLKGKTSPPQSKTSTDDLSGTTNGVKKSNWADSDDDEDFTASFNSLDRVKELEKTRSAKDAVITELTVTGREKDARIIKLESALECQKQSLPALQTAADASTAQVEGLQHENYKQLLHVQKLVAEVDEKDRRIAALETEVDEQSAKIAELDAVDRSTQASSHDTAPATEAATTSKAAGPAANLSVFPVFATPTTVKHMAPPPPAPKLKMTVDLSNSAKKPAAKTVTPKKKVEITSTDAAKDGPAPTIDP</sequence>
<keyword evidence="1" id="KW-0175">Coiled coil</keyword>
<comment type="caution">
    <text evidence="3">The sequence shown here is derived from an EMBL/GenBank/DDBJ whole genome shotgun (WGS) entry which is preliminary data.</text>
</comment>
<protein>
    <submittedName>
        <fullName evidence="3">Uncharacterized protein</fullName>
    </submittedName>
</protein>
<name>A0A9W9D3I8_9PLEO</name>
<organism evidence="3 4">
    <name type="scientific">Didymella pomorum</name>
    <dbReference type="NCBI Taxonomy" id="749634"/>
    <lineage>
        <taxon>Eukaryota</taxon>
        <taxon>Fungi</taxon>
        <taxon>Dikarya</taxon>
        <taxon>Ascomycota</taxon>
        <taxon>Pezizomycotina</taxon>
        <taxon>Dothideomycetes</taxon>
        <taxon>Pleosporomycetidae</taxon>
        <taxon>Pleosporales</taxon>
        <taxon>Pleosporineae</taxon>
        <taxon>Didymellaceae</taxon>
        <taxon>Didymella</taxon>
    </lineage>
</organism>
<dbReference type="EMBL" id="JAPEVA010000094">
    <property type="protein sequence ID" value="KAJ4400132.1"/>
    <property type="molecule type" value="Genomic_DNA"/>
</dbReference>
<gene>
    <name evidence="3" type="ORF">N0V91_008923</name>
</gene>
<evidence type="ECO:0000313" key="3">
    <source>
        <dbReference type="EMBL" id="KAJ4400132.1"/>
    </source>
</evidence>
<feature type="region of interest" description="Disordered" evidence="2">
    <location>
        <begin position="198"/>
        <end position="250"/>
    </location>
</feature>
<keyword evidence="4" id="KW-1185">Reference proteome</keyword>
<feature type="compositionally biased region" description="Polar residues" evidence="2">
    <location>
        <begin position="8"/>
        <end position="27"/>
    </location>
</feature>
<reference evidence="3" key="1">
    <citation type="submission" date="2022-10" db="EMBL/GenBank/DDBJ databases">
        <title>Tapping the CABI collections for fungal endophytes: first genome assemblies for Collariella, Neodidymelliopsis, Ascochyta clinopodiicola, Didymella pomorum, Didymosphaeria variabile, Neocosmospora piperis and Neocucurbitaria cava.</title>
        <authorList>
            <person name="Hill R."/>
        </authorList>
    </citation>
    <scope>NUCLEOTIDE SEQUENCE</scope>
    <source>
        <strain evidence="3">IMI 355091</strain>
    </source>
</reference>
<accession>A0A9W9D3I8</accession>
<evidence type="ECO:0000256" key="2">
    <source>
        <dbReference type="SAM" id="MobiDB-lite"/>
    </source>
</evidence>